<evidence type="ECO:0000313" key="1">
    <source>
        <dbReference type="EMBL" id="GAI91190.1"/>
    </source>
</evidence>
<organism evidence="1">
    <name type="scientific">marine sediment metagenome</name>
    <dbReference type="NCBI Taxonomy" id="412755"/>
    <lineage>
        <taxon>unclassified sequences</taxon>
        <taxon>metagenomes</taxon>
        <taxon>ecological metagenomes</taxon>
    </lineage>
</organism>
<dbReference type="AlphaFoldDB" id="X1TUE4"/>
<feature type="non-terminal residue" evidence="1">
    <location>
        <position position="110"/>
    </location>
</feature>
<proteinExistence type="predicted"/>
<dbReference type="EMBL" id="BARW01021720">
    <property type="protein sequence ID" value="GAI91190.1"/>
    <property type="molecule type" value="Genomic_DNA"/>
</dbReference>
<name>X1TUE4_9ZZZZ</name>
<comment type="caution">
    <text evidence="1">The sequence shown here is derived from an EMBL/GenBank/DDBJ whole genome shotgun (WGS) entry which is preliminary data.</text>
</comment>
<reference evidence="1" key="1">
    <citation type="journal article" date="2014" name="Front. Microbiol.">
        <title>High frequency of phylogenetically diverse reductive dehalogenase-homologous genes in deep subseafloor sedimentary metagenomes.</title>
        <authorList>
            <person name="Kawai M."/>
            <person name="Futagami T."/>
            <person name="Toyoda A."/>
            <person name="Takaki Y."/>
            <person name="Nishi S."/>
            <person name="Hori S."/>
            <person name="Arai W."/>
            <person name="Tsubouchi T."/>
            <person name="Morono Y."/>
            <person name="Uchiyama I."/>
            <person name="Ito T."/>
            <person name="Fujiyama A."/>
            <person name="Inagaki F."/>
            <person name="Takami H."/>
        </authorList>
    </citation>
    <scope>NUCLEOTIDE SEQUENCE</scope>
    <source>
        <strain evidence="1">Expedition CK06-06</strain>
    </source>
</reference>
<gene>
    <name evidence="1" type="ORF">S12H4_36438</name>
</gene>
<sequence>MPITEAQIVYEREPIPFTPVKRLERGPLYVRVKDIPHPLYGYSKSHKEYSVIDLRGYRKGMEPRLEILGVYTPNPSDFFRIGTGRLPPYQPTTTGDKLQVEMERLGFSLL</sequence>
<accession>X1TUE4</accession>
<protein>
    <submittedName>
        <fullName evidence="1">Uncharacterized protein</fullName>
    </submittedName>
</protein>